<keyword evidence="3" id="KW-0238">DNA-binding</keyword>
<dbReference type="PROSITE" id="PS50931">
    <property type="entry name" value="HTH_LYSR"/>
    <property type="match status" value="1"/>
</dbReference>
<evidence type="ECO:0000313" key="7">
    <source>
        <dbReference type="Proteomes" id="UP000590740"/>
    </source>
</evidence>
<dbReference type="PRINTS" id="PR00039">
    <property type="entry name" value="HTHLYSR"/>
</dbReference>
<evidence type="ECO:0000256" key="4">
    <source>
        <dbReference type="ARBA" id="ARBA00023163"/>
    </source>
</evidence>
<dbReference type="SUPFAM" id="SSF46785">
    <property type="entry name" value="Winged helix' DNA-binding domain"/>
    <property type="match status" value="1"/>
</dbReference>
<evidence type="ECO:0000256" key="3">
    <source>
        <dbReference type="ARBA" id="ARBA00023125"/>
    </source>
</evidence>
<keyword evidence="2" id="KW-0805">Transcription regulation</keyword>
<dbReference type="AlphaFoldDB" id="A0A7W7YBY5"/>
<feature type="domain" description="HTH lysR-type" evidence="5">
    <location>
        <begin position="5"/>
        <end position="62"/>
    </location>
</feature>
<evidence type="ECO:0000256" key="2">
    <source>
        <dbReference type="ARBA" id="ARBA00023015"/>
    </source>
</evidence>
<dbReference type="InterPro" id="IPR005119">
    <property type="entry name" value="LysR_subst-bd"/>
</dbReference>
<dbReference type="EMBL" id="JACHIG010000006">
    <property type="protein sequence ID" value="MBB5033358.1"/>
    <property type="molecule type" value="Genomic_DNA"/>
</dbReference>
<dbReference type="Pfam" id="PF03466">
    <property type="entry name" value="LysR_substrate"/>
    <property type="match status" value="1"/>
</dbReference>
<dbReference type="Pfam" id="PF00126">
    <property type="entry name" value="HTH_1"/>
    <property type="match status" value="1"/>
</dbReference>
<evidence type="ECO:0000259" key="5">
    <source>
        <dbReference type="PROSITE" id="PS50931"/>
    </source>
</evidence>
<comment type="similarity">
    <text evidence="1">Belongs to the LysR transcriptional regulatory family.</text>
</comment>
<name>A0A7W7YBY5_9BACT</name>
<organism evidence="6 7">
    <name type="scientific">Prosthecobacter vanneervenii</name>
    <dbReference type="NCBI Taxonomy" id="48466"/>
    <lineage>
        <taxon>Bacteria</taxon>
        <taxon>Pseudomonadati</taxon>
        <taxon>Verrucomicrobiota</taxon>
        <taxon>Verrucomicrobiia</taxon>
        <taxon>Verrucomicrobiales</taxon>
        <taxon>Verrucomicrobiaceae</taxon>
        <taxon>Prosthecobacter</taxon>
    </lineage>
</organism>
<accession>A0A7W7YBY5</accession>
<comment type="caution">
    <text evidence="6">The sequence shown here is derived from an EMBL/GenBank/DDBJ whole genome shotgun (WGS) entry which is preliminary data.</text>
</comment>
<evidence type="ECO:0000313" key="6">
    <source>
        <dbReference type="EMBL" id="MBB5033358.1"/>
    </source>
</evidence>
<protein>
    <submittedName>
        <fullName evidence="6">LysR family hydrogen peroxide-inducible transcriptional activator</fullName>
    </submittedName>
</protein>
<dbReference type="GO" id="GO:0003677">
    <property type="term" value="F:DNA binding"/>
    <property type="evidence" value="ECO:0007669"/>
    <property type="project" value="UniProtKB-KW"/>
</dbReference>
<dbReference type="PANTHER" id="PTHR30346:SF0">
    <property type="entry name" value="HCA OPERON TRANSCRIPTIONAL ACTIVATOR HCAR"/>
    <property type="match status" value="1"/>
</dbReference>
<sequence>MRSELNLHLLEQFVALARTKNFTRAADELHLSQPALSRAIQKLEDQLGAPLFERKPREVVLTDLGELLLERAKEILQLMEDTISELSEAGRRGRIRLGAIPTIAPYFLPGLLHTFAKKHPDILVVVQEDTTESLIRRCSHGEIDLAILAQPVIARHLEVEPLFDEELLLVVPVDHPLASAKSVKIEALEGFPFVTLNEAHCLSENIASFCRKQSVQPVMVERTSQLATVQELVALDHGVSIVPEMARKIDSSDRRIYRSFAGEKPTRTLAMMWNASRFQGKAVKLLMEELRRLTRTPSAPVNPKSR</sequence>
<proteinExistence type="inferred from homology"/>
<dbReference type="Proteomes" id="UP000590740">
    <property type="component" value="Unassembled WGS sequence"/>
</dbReference>
<dbReference type="Gene3D" id="1.10.10.10">
    <property type="entry name" value="Winged helix-like DNA-binding domain superfamily/Winged helix DNA-binding domain"/>
    <property type="match status" value="1"/>
</dbReference>
<dbReference type="PANTHER" id="PTHR30346">
    <property type="entry name" value="TRANSCRIPTIONAL DUAL REGULATOR HCAR-RELATED"/>
    <property type="match status" value="1"/>
</dbReference>
<dbReference type="CDD" id="cd05466">
    <property type="entry name" value="PBP2_LTTR_substrate"/>
    <property type="match status" value="1"/>
</dbReference>
<evidence type="ECO:0000256" key="1">
    <source>
        <dbReference type="ARBA" id="ARBA00009437"/>
    </source>
</evidence>
<dbReference type="InterPro" id="IPR036390">
    <property type="entry name" value="WH_DNA-bd_sf"/>
</dbReference>
<dbReference type="RefSeq" id="WP_184340294.1">
    <property type="nucleotide sequence ID" value="NZ_JACHIG010000006.1"/>
</dbReference>
<keyword evidence="7" id="KW-1185">Reference proteome</keyword>
<reference evidence="6 7" key="1">
    <citation type="submission" date="2020-08" db="EMBL/GenBank/DDBJ databases">
        <title>Genomic Encyclopedia of Type Strains, Phase IV (KMG-IV): sequencing the most valuable type-strain genomes for metagenomic binning, comparative biology and taxonomic classification.</title>
        <authorList>
            <person name="Goeker M."/>
        </authorList>
    </citation>
    <scope>NUCLEOTIDE SEQUENCE [LARGE SCALE GENOMIC DNA]</scope>
    <source>
        <strain evidence="6 7">DSM 12252</strain>
    </source>
</reference>
<gene>
    <name evidence="6" type="ORF">HNQ65_002946</name>
</gene>
<dbReference type="FunFam" id="1.10.10.10:FF:000001">
    <property type="entry name" value="LysR family transcriptional regulator"/>
    <property type="match status" value="1"/>
</dbReference>
<dbReference type="InterPro" id="IPR000847">
    <property type="entry name" value="LysR_HTH_N"/>
</dbReference>
<keyword evidence="4" id="KW-0804">Transcription</keyword>
<dbReference type="SUPFAM" id="SSF53850">
    <property type="entry name" value="Periplasmic binding protein-like II"/>
    <property type="match status" value="1"/>
</dbReference>
<dbReference type="GO" id="GO:0032993">
    <property type="term" value="C:protein-DNA complex"/>
    <property type="evidence" value="ECO:0007669"/>
    <property type="project" value="TreeGrafter"/>
</dbReference>
<dbReference type="GO" id="GO:0003700">
    <property type="term" value="F:DNA-binding transcription factor activity"/>
    <property type="evidence" value="ECO:0007669"/>
    <property type="project" value="InterPro"/>
</dbReference>
<dbReference type="InterPro" id="IPR036388">
    <property type="entry name" value="WH-like_DNA-bd_sf"/>
</dbReference>
<dbReference type="Gene3D" id="3.40.190.10">
    <property type="entry name" value="Periplasmic binding protein-like II"/>
    <property type="match status" value="2"/>
</dbReference>